<evidence type="ECO:0000259" key="1">
    <source>
        <dbReference type="Pfam" id="PF13640"/>
    </source>
</evidence>
<comment type="caution">
    <text evidence="2">The sequence shown here is derived from an EMBL/GenBank/DDBJ whole genome shotgun (WGS) entry which is preliminary data.</text>
</comment>
<feature type="domain" description="Prolyl 4-hydroxylase alpha subunit Fe(2+) 2OG dioxygenase" evidence="1">
    <location>
        <begin position="112"/>
        <end position="203"/>
    </location>
</feature>
<organism evidence="2 3">
    <name type="scientific">Collybia nuda</name>
    <dbReference type="NCBI Taxonomy" id="64659"/>
    <lineage>
        <taxon>Eukaryota</taxon>
        <taxon>Fungi</taxon>
        <taxon>Dikarya</taxon>
        <taxon>Basidiomycota</taxon>
        <taxon>Agaricomycotina</taxon>
        <taxon>Agaricomycetes</taxon>
        <taxon>Agaricomycetidae</taxon>
        <taxon>Agaricales</taxon>
        <taxon>Tricholomatineae</taxon>
        <taxon>Clitocybaceae</taxon>
        <taxon>Collybia</taxon>
    </lineage>
</organism>
<evidence type="ECO:0000313" key="2">
    <source>
        <dbReference type="EMBL" id="KAF9466908.1"/>
    </source>
</evidence>
<evidence type="ECO:0000313" key="3">
    <source>
        <dbReference type="Proteomes" id="UP000807353"/>
    </source>
</evidence>
<dbReference type="Proteomes" id="UP000807353">
    <property type="component" value="Unassembled WGS sequence"/>
</dbReference>
<accession>A0A9P5YBH4</accession>
<dbReference type="PANTHER" id="PTHR33099">
    <property type="entry name" value="FE2OG DIOXYGENASE DOMAIN-CONTAINING PROTEIN"/>
    <property type="match status" value="1"/>
</dbReference>
<dbReference type="Gene3D" id="2.60.120.620">
    <property type="entry name" value="q2cbj1_9rhob like domain"/>
    <property type="match status" value="1"/>
</dbReference>
<protein>
    <recommendedName>
        <fullName evidence="1">Prolyl 4-hydroxylase alpha subunit Fe(2+) 2OG dioxygenase domain-containing protein</fullName>
    </recommendedName>
</protein>
<proteinExistence type="predicted"/>
<dbReference type="OrthoDB" id="27483at2759"/>
<gene>
    <name evidence="2" type="ORF">BDZ94DRAFT_1233453</name>
</gene>
<reference evidence="2" key="1">
    <citation type="submission" date="2020-11" db="EMBL/GenBank/DDBJ databases">
        <authorList>
            <consortium name="DOE Joint Genome Institute"/>
            <person name="Ahrendt S."/>
            <person name="Riley R."/>
            <person name="Andreopoulos W."/>
            <person name="Labutti K."/>
            <person name="Pangilinan J."/>
            <person name="Ruiz-Duenas F.J."/>
            <person name="Barrasa J.M."/>
            <person name="Sanchez-Garcia M."/>
            <person name="Camarero S."/>
            <person name="Miyauchi S."/>
            <person name="Serrano A."/>
            <person name="Linde D."/>
            <person name="Babiker R."/>
            <person name="Drula E."/>
            <person name="Ayuso-Fernandez I."/>
            <person name="Pacheco R."/>
            <person name="Padilla G."/>
            <person name="Ferreira P."/>
            <person name="Barriuso J."/>
            <person name="Kellner H."/>
            <person name="Castanera R."/>
            <person name="Alfaro M."/>
            <person name="Ramirez L."/>
            <person name="Pisabarro A.G."/>
            <person name="Kuo A."/>
            <person name="Tritt A."/>
            <person name="Lipzen A."/>
            <person name="He G."/>
            <person name="Yan M."/>
            <person name="Ng V."/>
            <person name="Cullen D."/>
            <person name="Martin F."/>
            <person name="Rosso M.-N."/>
            <person name="Henrissat B."/>
            <person name="Hibbett D."/>
            <person name="Martinez A.T."/>
            <person name="Grigoriev I.V."/>
        </authorList>
    </citation>
    <scope>NUCLEOTIDE SEQUENCE</scope>
    <source>
        <strain evidence="2">CBS 247.69</strain>
    </source>
</reference>
<dbReference type="Pfam" id="PF13640">
    <property type="entry name" value="2OG-FeII_Oxy_3"/>
    <property type="match status" value="1"/>
</dbReference>
<dbReference type="PANTHER" id="PTHR33099:SF7">
    <property type="entry name" value="MYND-TYPE DOMAIN-CONTAINING PROTEIN"/>
    <property type="match status" value="1"/>
</dbReference>
<dbReference type="EMBL" id="MU150239">
    <property type="protein sequence ID" value="KAF9466908.1"/>
    <property type="molecule type" value="Genomic_DNA"/>
</dbReference>
<dbReference type="InterPro" id="IPR044862">
    <property type="entry name" value="Pro_4_hyd_alph_FE2OG_OXY"/>
</dbReference>
<sequence length="251" mass="28437">MTTNEVTALLEASTTQKPPLCIGTIMLPLEHMDVFYKDVGSVSQQSENDLKLLAKACDPTTFGTEQRDIFDESYRKAGEMDIANFSVKFDLGEARLIERLRSKHIRVELYKLNVNGKNSFFKAHKDTRRNETIFGSLVVVYPTRHEGGALLLRHGGNEWTFDSTEAVRNYDGPAIAYIVFYSDVEHEVTIVQSGYRVTLTYNLYFKGDHRLPLYSPFSNLSHQTIKFSSLHSSRLSKVPLSSPKEVFRGSA</sequence>
<keyword evidence="3" id="KW-1185">Reference proteome</keyword>
<dbReference type="AlphaFoldDB" id="A0A9P5YBH4"/>
<name>A0A9P5YBH4_9AGAR</name>